<protein>
    <submittedName>
        <fullName evidence="1">Uncharacterized protein</fullName>
    </submittedName>
</protein>
<evidence type="ECO:0000313" key="1">
    <source>
        <dbReference type="EMBL" id="KAI0043987.1"/>
    </source>
</evidence>
<gene>
    <name evidence="1" type="ORF">FA95DRAFT_1574772</name>
</gene>
<sequence>MAAVRIHTTEPNSPLLLHALELWLAAPLRPRETYRRWEAASDPARPDRFLVVATAPVSPSGATTLPSTFVVEVALPMPPHLPGVWEACWMCAWHLVGTLSFLKNASCVGHPRPPAPAAAPIQLHVRQHLEEPGVSSDTAGGLFDTTWPFSLSTSISQANTDHGIMGPVLNVRGWPMQNREPLAAGYQGIMGPRSQSRPAGYHGIMCPQAKWVDGGFSSRY</sequence>
<dbReference type="EMBL" id="MU275998">
    <property type="protein sequence ID" value="KAI0043987.1"/>
    <property type="molecule type" value="Genomic_DNA"/>
</dbReference>
<dbReference type="Proteomes" id="UP000814033">
    <property type="component" value="Unassembled WGS sequence"/>
</dbReference>
<reference evidence="1" key="1">
    <citation type="submission" date="2021-02" db="EMBL/GenBank/DDBJ databases">
        <authorList>
            <consortium name="DOE Joint Genome Institute"/>
            <person name="Ahrendt S."/>
            <person name="Looney B.P."/>
            <person name="Miyauchi S."/>
            <person name="Morin E."/>
            <person name="Drula E."/>
            <person name="Courty P.E."/>
            <person name="Chicoki N."/>
            <person name="Fauchery L."/>
            <person name="Kohler A."/>
            <person name="Kuo A."/>
            <person name="Labutti K."/>
            <person name="Pangilinan J."/>
            <person name="Lipzen A."/>
            <person name="Riley R."/>
            <person name="Andreopoulos W."/>
            <person name="He G."/>
            <person name="Johnson J."/>
            <person name="Barry K.W."/>
            <person name="Grigoriev I.V."/>
            <person name="Nagy L."/>
            <person name="Hibbett D."/>
            <person name="Henrissat B."/>
            <person name="Matheny P.B."/>
            <person name="Labbe J."/>
            <person name="Martin F."/>
        </authorList>
    </citation>
    <scope>NUCLEOTIDE SEQUENCE</scope>
    <source>
        <strain evidence="1">FP105234-sp</strain>
    </source>
</reference>
<organism evidence="1 2">
    <name type="scientific">Auriscalpium vulgare</name>
    <dbReference type="NCBI Taxonomy" id="40419"/>
    <lineage>
        <taxon>Eukaryota</taxon>
        <taxon>Fungi</taxon>
        <taxon>Dikarya</taxon>
        <taxon>Basidiomycota</taxon>
        <taxon>Agaricomycotina</taxon>
        <taxon>Agaricomycetes</taxon>
        <taxon>Russulales</taxon>
        <taxon>Auriscalpiaceae</taxon>
        <taxon>Auriscalpium</taxon>
    </lineage>
</organism>
<keyword evidence="2" id="KW-1185">Reference proteome</keyword>
<comment type="caution">
    <text evidence="1">The sequence shown here is derived from an EMBL/GenBank/DDBJ whole genome shotgun (WGS) entry which is preliminary data.</text>
</comment>
<reference evidence="1" key="2">
    <citation type="journal article" date="2022" name="New Phytol.">
        <title>Evolutionary transition to the ectomycorrhizal habit in the genomes of a hyperdiverse lineage of mushroom-forming fungi.</title>
        <authorList>
            <person name="Looney B."/>
            <person name="Miyauchi S."/>
            <person name="Morin E."/>
            <person name="Drula E."/>
            <person name="Courty P.E."/>
            <person name="Kohler A."/>
            <person name="Kuo A."/>
            <person name="LaButti K."/>
            <person name="Pangilinan J."/>
            <person name="Lipzen A."/>
            <person name="Riley R."/>
            <person name="Andreopoulos W."/>
            <person name="He G."/>
            <person name="Johnson J."/>
            <person name="Nolan M."/>
            <person name="Tritt A."/>
            <person name="Barry K.W."/>
            <person name="Grigoriev I.V."/>
            <person name="Nagy L.G."/>
            <person name="Hibbett D."/>
            <person name="Henrissat B."/>
            <person name="Matheny P.B."/>
            <person name="Labbe J."/>
            <person name="Martin F.M."/>
        </authorList>
    </citation>
    <scope>NUCLEOTIDE SEQUENCE</scope>
    <source>
        <strain evidence="1">FP105234-sp</strain>
    </source>
</reference>
<name>A0ACB8RJM7_9AGAM</name>
<accession>A0ACB8RJM7</accession>
<evidence type="ECO:0000313" key="2">
    <source>
        <dbReference type="Proteomes" id="UP000814033"/>
    </source>
</evidence>
<proteinExistence type="predicted"/>